<dbReference type="SUPFAM" id="SSF52540">
    <property type="entry name" value="P-loop containing nucleoside triphosphate hydrolases"/>
    <property type="match status" value="1"/>
</dbReference>
<dbReference type="EMBL" id="LXEP01000015">
    <property type="protein sequence ID" value="OAT22203.1"/>
    <property type="molecule type" value="Genomic_DNA"/>
</dbReference>
<dbReference type="GO" id="GO:0004594">
    <property type="term" value="F:pantothenate kinase activity"/>
    <property type="evidence" value="ECO:0007669"/>
    <property type="project" value="UniProtKB-EC"/>
</dbReference>
<gene>
    <name evidence="1" type="ORF">M977_01495</name>
</gene>
<reference evidence="1 2" key="1">
    <citation type="submission" date="2016-04" db="EMBL/GenBank/DDBJ databases">
        <title>ATOL: Assembling a taxonomically balanced genome-scale reconstruction of the evolutionary history of the Enterobacteriaceae.</title>
        <authorList>
            <person name="Plunkett G.III."/>
            <person name="Neeno-Eckwall E.C."/>
            <person name="Glasner J.D."/>
            <person name="Perna N.T."/>
        </authorList>
    </citation>
    <scope>NUCLEOTIDE SEQUENCE [LARGE SCALE GENOMIC DNA]</scope>
    <source>
        <strain evidence="1 2">ATCC 51604</strain>
    </source>
</reference>
<keyword evidence="1" id="KW-0808">Transferase</keyword>
<evidence type="ECO:0000313" key="2">
    <source>
        <dbReference type="Proteomes" id="UP000078504"/>
    </source>
</evidence>
<proteinExistence type="predicted"/>
<name>A0A1B7I234_9ENTR</name>
<dbReference type="NCBIfam" id="NF006745">
    <property type="entry name" value="PRK09270.1-4"/>
    <property type="match status" value="1"/>
</dbReference>
<dbReference type="RefSeq" id="WP_064513660.1">
    <property type="nucleotide sequence ID" value="NZ_LXEP01000015.1"/>
</dbReference>
<protein>
    <submittedName>
        <fullName evidence="1">Pantothenate kinase</fullName>
        <ecNumber evidence="1">2.7.1.33</ecNumber>
    </submittedName>
</protein>
<comment type="caution">
    <text evidence="1">The sequence shown here is derived from an EMBL/GenBank/DDBJ whole genome shotgun (WGS) entry which is preliminary data.</text>
</comment>
<dbReference type="Gene3D" id="3.40.50.300">
    <property type="entry name" value="P-loop containing nucleotide triphosphate hydrolases"/>
    <property type="match status" value="1"/>
</dbReference>
<dbReference type="InterPro" id="IPR027417">
    <property type="entry name" value="P-loop_NTPase"/>
</dbReference>
<evidence type="ECO:0000313" key="1">
    <source>
        <dbReference type="EMBL" id="OAT22203.1"/>
    </source>
</evidence>
<dbReference type="PATRIC" id="fig|1354253.4.peg.1522"/>
<dbReference type="EC" id="2.7.1.33" evidence="1"/>
<keyword evidence="1" id="KW-0418">Kinase</keyword>
<organism evidence="1 2">
    <name type="scientific">Buttiauxella gaviniae ATCC 51604</name>
    <dbReference type="NCBI Taxonomy" id="1354253"/>
    <lineage>
        <taxon>Bacteria</taxon>
        <taxon>Pseudomonadati</taxon>
        <taxon>Pseudomonadota</taxon>
        <taxon>Gammaproteobacteria</taxon>
        <taxon>Enterobacterales</taxon>
        <taxon>Enterobacteriaceae</taxon>
        <taxon>Buttiauxella</taxon>
    </lineage>
</organism>
<accession>A0A1B7I234</accession>
<dbReference type="AlphaFoldDB" id="A0A1B7I234"/>
<sequence length="235" mass="26626">MNVTLIINGLETQAHFNDEEVDALHKPLLKQLAEKQKQLSRRLVVFLAAPPGTGKSTLVAFWEYLSAQDSVLPAIQALPMDGFHHYNDYLQAFNLRQHKGAPQTFNVPKLTDALRDLHKPENHWPQYDRNLHDPVENAITVTAPIVVVEGNWLLLNQPEWQSLRELCDYSVFISAAPDMLSERLIGRKVRGGLTREQAEAFFQATDGPNVLRVLENSQPADMPLRMDDQGGYHRS</sequence>
<dbReference type="PANTHER" id="PTHR10285">
    <property type="entry name" value="URIDINE KINASE"/>
    <property type="match status" value="1"/>
</dbReference>
<dbReference type="Proteomes" id="UP000078504">
    <property type="component" value="Unassembled WGS sequence"/>
</dbReference>